<dbReference type="GeneID" id="64982914"/>
<dbReference type="AlphaFoldDB" id="A0AAP8PQ51"/>
<comment type="caution">
    <text evidence="3">The sequence shown here is derived from an EMBL/GenBank/DDBJ whole genome shotgun (WGS) entry which is preliminary data.</text>
</comment>
<feature type="domain" description="DUF1659" evidence="1">
    <location>
        <begin position="9"/>
        <end position="67"/>
    </location>
</feature>
<dbReference type="InterPro" id="IPR012454">
    <property type="entry name" value="DUF1659"/>
</dbReference>
<evidence type="ECO:0000259" key="1">
    <source>
        <dbReference type="Pfam" id="PF07872"/>
    </source>
</evidence>
<organism evidence="3 4">
    <name type="scientific">Staphylococcus auricularis</name>
    <dbReference type="NCBI Taxonomy" id="29379"/>
    <lineage>
        <taxon>Bacteria</taxon>
        <taxon>Bacillati</taxon>
        <taxon>Bacillota</taxon>
        <taxon>Bacilli</taxon>
        <taxon>Bacillales</taxon>
        <taxon>Staphylococcaceae</taxon>
        <taxon>Staphylococcus</taxon>
    </lineage>
</organism>
<accession>A0AAP8PQ51</accession>
<dbReference type="Proteomes" id="UP000242470">
    <property type="component" value="Unassembled WGS sequence"/>
</dbReference>
<dbReference type="Pfam" id="PF07872">
    <property type="entry name" value="DUF1659"/>
    <property type="match status" value="1"/>
</dbReference>
<evidence type="ECO:0000313" key="4">
    <source>
        <dbReference type="Proteomes" id="UP000242470"/>
    </source>
</evidence>
<name>A0AAP8PQ51_9STAP</name>
<dbReference type="RefSeq" id="WP_059108042.1">
    <property type="nucleotide sequence ID" value="NZ_AP024589.1"/>
</dbReference>
<dbReference type="EMBL" id="PPQW01000015">
    <property type="protein sequence ID" value="PNZ68437.1"/>
    <property type="molecule type" value="Genomic_DNA"/>
</dbReference>
<sequence length="68" mass="7823">MNQAEQLALTLIQTKVNEEGKAVTSRRRFTQLNPNVSQNSMKAFKQIIELLVDEKFESIQVTRTTELN</sequence>
<reference evidence="3 4" key="1">
    <citation type="submission" date="2017-08" db="EMBL/GenBank/DDBJ databases">
        <title>Draft genome sequences of 64 type strains of genus Staph aureus.</title>
        <authorList>
            <person name="Cole K."/>
            <person name="Golubchik T."/>
            <person name="Russell J."/>
            <person name="Foster D."/>
            <person name="Llewelyn M."/>
            <person name="Wilson D."/>
            <person name="Crook D."/>
            <person name="Paul J."/>
        </authorList>
    </citation>
    <scope>NUCLEOTIDE SEQUENCE [LARGE SCALE GENOMIC DNA]</scope>
    <source>
        <strain evidence="3 4">NCTC 12101</strain>
    </source>
</reference>
<proteinExistence type="predicted"/>
<evidence type="ECO:0000313" key="3">
    <source>
        <dbReference type="EMBL" id="PNZ68437.1"/>
    </source>
</evidence>
<dbReference type="EMBL" id="JAUHQC010000015">
    <property type="protein sequence ID" value="MDN4534146.1"/>
    <property type="molecule type" value="Genomic_DNA"/>
</dbReference>
<dbReference type="Proteomes" id="UP001171687">
    <property type="component" value="Unassembled WGS sequence"/>
</dbReference>
<evidence type="ECO:0000313" key="2">
    <source>
        <dbReference type="EMBL" id="MDN4534146.1"/>
    </source>
</evidence>
<gene>
    <name evidence="3" type="ORF">CD158_03365</name>
    <name evidence="2" type="ORF">QYH67_11345</name>
</gene>
<reference evidence="2" key="2">
    <citation type="submission" date="2023-07" db="EMBL/GenBank/DDBJ databases">
        <title>Evaluation of the beneficial properties of pineapple isolates.</title>
        <authorList>
            <person name="Adefiranye O."/>
        </authorList>
    </citation>
    <scope>NUCLEOTIDE SEQUENCE</scope>
    <source>
        <strain evidence="2">PAPLE_T1</strain>
    </source>
</reference>
<protein>
    <recommendedName>
        <fullName evidence="1">DUF1659 domain-containing protein</fullName>
    </recommendedName>
</protein>